<protein>
    <recommendedName>
        <fullName evidence="2">PIN domain-containing protein</fullName>
    </recommendedName>
</protein>
<dbReference type="EMBL" id="NHTK01000687">
    <property type="protein sequence ID" value="PPR06267.1"/>
    <property type="molecule type" value="Genomic_DNA"/>
</dbReference>
<evidence type="ECO:0000256" key="1">
    <source>
        <dbReference type="SAM" id="MobiDB-lite"/>
    </source>
</evidence>
<dbReference type="InParanoid" id="A0A409YTB6"/>
<feature type="region of interest" description="Disordered" evidence="1">
    <location>
        <begin position="329"/>
        <end position="363"/>
    </location>
</feature>
<dbReference type="OrthoDB" id="69928at2759"/>
<accession>A0A409YTB6</accession>
<evidence type="ECO:0000259" key="2">
    <source>
        <dbReference type="Pfam" id="PF13638"/>
    </source>
</evidence>
<reference evidence="3 4" key="1">
    <citation type="journal article" date="2018" name="Evol. Lett.">
        <title>Horizontal gene cluster transfer increased hallucinogenic mushroom diversity.</title>
        <authorList>
            <person name="Reynolds H.T."/>
            <person name="Vijayakumar V."/>
            <person name="Gluck-Thaler E."/>
            <person name="Korotkin H.B."/>
            <person name="Matheny P.B."/>
            <person name="Slot J.C."/>
        </authorList>
    </citation>
    <scope>NUCLEOTIDE SEQUENCE [LARGE SCALE GENOMIC DNA]</scope>
    <source>
        <strain evidence="3 4">2629</strain>
    </source>
</reference>
<dbReference type="Proteomes" id="UP000284842">
    <property type="component" value="Unassembled WGS sequence"/>
</dbReference>
<feature type="region of interest" description="Disordered" evidence="1">
    <location>
        <begin position="287"/>
        <end position="313"/>
    </location>
</feature>
<keyword evidence="4" id="KW-1185">Reference proteome</keyword>
<proteinExistence type="predicted"/>
<dbReference type="AlphaFoldDB" id="A0A409YTB6"/>
<dbReference type="STRING" id="181874.A0A409YTB6"/>
<sequence>MAMSRALGAAFLNHQVEQLEKTVSSNGPASGNWRERKSNYNHQGHGHSAPTKRGPNSPGGPVVHRKKASGESRDRMTQPGLDKPNRDRQVEDVTAIQAPRRNSEEEDRKGKDADVVVVDASVLLHALYKVKRWCKDGRQEVLIVPLEALNTLDLLKKGTSTPAQKARAASRFLEAQVGVNPRIRVQRDDAFVLWDKIQLSEDAESKSNNIHTACPEWVRRIICCARWETEHPEEELNLPARQTANGNQAKNSPSKFNVVLAVVPKPPTSPQSVALKLADMSIANESTTPLNPVPLPAPNISHSSKHEHRSSGTLVASWAARAGVNILEVEPALPNRGEDEDRPKRAQPRRPSGSGRAALVERPPAVMAMMEMISQPSTVVRVLARGEKLDAGP</sequence>
<organism evidence="3 4">
    <name type="scientific">Panaeolus cyanescens</name>
    <dbReference type="NCBI Taxonomy" id="181874"/>
    <lineage>
        <taxon>Eukaryota</taxon>
        <taxon>Fungi</taxon>
        <taxon>Dikarya</taxon>
        <taxon>Basidiomycota</taxon>
        <taxon>Agaricomycotina</taxon>
        <taxon>Agaricomycetes</taxon>
        <taxon>Agaricomycetidae</taxon>
        <taxon>Agaricales</taxon>
        <taxon>Agaricineae</taxon>
        <taxon>Galeropsidaceae</taxon>
        <taxon>Panaeolus</taxon>
    </lineage>
</organism>
<evidence type="ECO:0000313" key="3">
    <source>
        <dbReference type="EMBL" id="PPR06267.1"/>
    </source>
</evidence>
<feature type="region of interest" description="Disordered" evidence="1">
    <location>
        <begin position="21"/>
        <end position="111"/>
    </location>
</feature>
<name>A0A409YTB6_9AGAR</name>
<feature type="domain" description="PIN" evidence="2">
    <location>
        <begin position="116"/>
        <end position="210"/>
    </location>
</feature>
<evidence type="ECO:0000313" key="4">
    <source>
        <dbReference type="Proteomes" id="UP000284842"/>
    </source>
</evidence>
<comment type="caution">
    <text evidence="3">The sequence shown here is derived from an EMBL/GenBank/DDBJ whole genome shotgun (WGS) entry which is preliminary data.</text>
</comment>
<feature type="compositionally biased region" description="Basic and acidic residues" evidence="1">
    <location>
        <begin position="101"/>
        <end position="111"/>
    </location>
</feature>
<dbReference type="Gene3D" id="3.40.50.1010">
    <property type="entry name" value="5'-nuclease"/>
    <property type="match status" value="1"/>
</dbReference>
<dbReference type="Pfam" id="PF13638">
    <property type="entry name" value="PIN_4"/>
    <property type="match status" value="1"/>
</dbReference>
<gene>
    <name evidence="3" type="ORF">CVT24_000886</name>
</gene>
<dbReference type="InterPro" id="IPR002716">
    <property type="entry name" value="PIN_dom"/>
</dbReference>